<sequence length="636" mass="63380">MADGVSDTAQWEDQLAGVALGGPSVHRKRASTFGDPSHLHKRSSSLVSDLTIDGILSDVDCCFKCPRVLERFCPSPDALDSPTGKSALQPPSTPSTCGSRPAALQQQPDNNTAGALPPSPVLRCAAPGQQQQQQQQQPPWQWHPPRLARRSCPGAFGIASMRSPAAAEGAAMAAMHGMPSPASPGAVGGTLNILPCNPAAAAAAAATAAAASPPTLQLNSLMLVASQLVNTGNGSGSAEAGAPGSSSSPLLPATQASLQATTAGVMAAELTAVARQAVPAAPGLQPHAAASSDAAAAAAAAEAGSLCQQQPQQLALPSWLRSGSAGLAASAAICRASLLSTTAALARLSQQQQQAAAAGNAPQQEQQQQQAPAILKEQLQAAAALRAPVPLPRPSMLQQVAPQLAAGAVALGVPVAGNIVVGTPVHPQQQQQQQNVTGVLFDFKAAGACGAGQTRVGSLRLPAAACGEAQQMQQGSMQCDDASSCCSTPRSGTAAAALPSEDVQQVAAAAARLLLSSSSGSRRRRCCWELDAEAMDEEQCGNEMETDGESPAVASAAAAAGAALAEAAVADSSCRQAACPQQLALAADAAACAVVVLVDVAAKRSSSGKDAPQLAGLPDVGLAGALLSAECCGESP</sequence>
<proteinExistence type="predicted"/>
<feature type="region of interest" description="Disordered" evidence="1">
    <location>
        <begin position="78"/>
        <end position="147"/>
    </location>
</feature>
<feature type="region of interest" description="Disordered" evidence="1">
    <location>
        <begin position="232"/>
        <end position="251"/>
    </location>
</feature>
<organism evidence="2 3">
    <name type="scientific">Tetradesmus obliquus</name>
    <name type="common">Green alga</name>
    <name type="synonym">Acutodesmus obliquus</name>
    <dbReference type="NCBI Taxonomy" id="3088"/>
    <lineage>
        <taxon>Eukaryota</taxon>
        <taxon>Viridiplantae</taxon>
        <taxon>Chlorophyta</taxon>
        <taxon>core chlorophytes</taxon>
        <taxon>Chlorophyceae</taxon>
        <taxon>CS clade</taxon>
        <taxon>Sphaeropleales</taxon>
        <taxon>Scenedesmaceae</taxon>
        <taxon>Tetradesmus</taxon>
    </lineage>
</organism>
<accession>A0A383WF16</accession>
<dbReference type="AlphaFoldDB" id="A0A383WF16"/>
<feature type="compositionally biased region" description="Polar residues" evidence="1">
    <location>
        <begin position="83"/>
        <end position="113"/>
    </location>
</feature>
<gene>
    <name evidence="2" type="ORF">BQ4739_LOCUS16376</name>
</gene>
<reference evidence="2 3" key="1">
    <citation type="submission" date="2016-10" db="EMBL/GenBank/DDBJ databases">
        <authorList>
            <person name="Cai Z."/>
        </authorList>
    </citation>
    <scope>NUCLEOTIDE SEQUENCE [LARGE SCALE GENOMIC DNA]</scope>
</reference>
<feature type="compositionally biased region" description="Low complexity" evidence="1">
    <location>
        <begin position="236"/>
        <end position="251"/>
    </location>
</feature>
<keyword evidence="3" id="KW-1185">Reference proteome</keyword>
<evidence type="ECO:0000313" key="2">
    <source>
        <dbReference type="EMBL" id="SZX76011.1"/>
    </source>
</evidence>
<dbReference type="EMBL" id="FNXT01001247">
    <property type="protein sequence ID" value="SZX76011.1"/>
    <property type="molecule type" value="Genomic_DNA"/>
</dbReference>
<evidence type="ECO:0000256" key="1">
    <source>
        <dbReference type="SAM" id="MobiDB-lite"/>
    </source>
</evidence>
<dbReference type="Proteomes" id="UP000256970">
    <property type="component" value="Unassembled WGS sequence"/>
</dbReference>
<name>A0A383WF16_TETOB</name>
<protein>
    <submittedName>
        <fullName evidence="2">Uncharacterized protein</fullName>
    </submittedName>
</protein>
<evidence type="ECO:0000313" key="3">
    <source>
        <dbReference type="Proteomes" id="UP000256970"/>
    </source>
</evidence>
<feature type="compositionally biased region" description="Low complexity" evidence="1">
    <location>
        <begin position="129"/>
        <end position="140"/>
    </location>
</feature>